<protein>
    <recommendedName>
        <fullName evidence="3">LTXXQ motif family protein</fullName>
    </recommendedName>
</protein>
<gene>
    <name evidence="1" type="ORF">EV210_11381</name>
</gene>
<dbReference type="OrthoDB" id="1682928at2"/>
<comment type="caution">
    <text evidence="1">The sequence shown here is derived from an EMBL/GenBank/DDBJ whole genome shotgun (WGS) entry which is preliminary data.</text>
</comment>
<dbReference type="Proteomes" id="UP000295063">
    <property type="component" value="Unassembled WGS sequence"/>
</dbReference>
<proteinExistence type="predicted"/>
<accession>A0A4R1Q2H8</accession>
<reference evidence="1 2" key="1">
    <citation type="submission" date="2019-03" db="EMBL/GenBank/DDBJ databases">
        <title>Genomic Encyclopedia of Type Strains, Phase IV (KMG-IV): sequencing the most valuable type-strain genomes for metagenomic binning, comparative biology and taxonomic classification.</title>
        <authorList>
            <person name="Goeker M."/>
        </authorList>
    </citation>
    <scope>NUCLEOTIDE SEQUENCE [LARGE SCALE GENOMIC DNA]</scope>
    <source>
        <strain evidence="1 2">DSM 15969</strain>
    </source>
</reference>
<sequence length="254" mass="28019">MKPKMSKKVISGIAIGCLLLSLGGLVLAKDAKATSESRPQSAFQTCRPNHGGMEQHFNSSLAALVEKGTITQEQSDKIASFFREKRAEHRANREEMKNSLPGDRAAKAQEFRKHHQQLASDLAAAAGLSDTQAKEVLEALRPPQMHEKMGERITVKLSELVGQGTITQDQSDKLLAFFKEKHAQRQAEFEKMKGMTEDERKAYLDQKHHISHSDRLAELAAAGDLTDEQAKLVADALRPEHGPKQGPHCAPEAK</sequence>
<keyword evidence="2" id="KW-1185">Reference proteome</keyword>
<evidence type="ECO:0008006" key="3">
    <source>
        <dbReference type="Google" id="ProtNLM"/>
    </source>
</evidence>
<dbReference type="EMBL" id="SLUI01000013">
    <property type="protein sequence ID" value="TCL35240.1"/>
    <property type="molecule type" value="Genomic_DNA"/>
</dbReference>
<evidence type="ECO:0000313" key="2">
    <source>
        <dbReference type="Proteomes" id="UP000295063"/>
    </source>
</evidence>
<organism evidence="1 2">
    <name type="scientific">Anaerospora hongkongensis</name>
    <dbReference type="NCBI Taxonomy" id="244830"/>
    <lineage>
        <taxon>Bacteria</taxon>
        <taxon>Bacillati</taxon>
        <taxon>Bacillota</taxon>
        <taxon>Negativicutes</taxon>
        <taxon>Selenomonadales</taxon>
        <taxon>Sporomusaceae</taxon>
        <taxon>Anaerospora</taxon>
    </lineage>
</organism>
<name>A0A4R1Q2H8_9FIRM</name>
<dbReference type="RefSeq" id="WP_132082649.1">
    <property type="nucleotide sequence ID" value="NZ_DAMAKO010000014.1"/>
</dbReference>
<dbReference type="AlphaFoldDB" id="A0A4R1Q2H8"/>
<evidence type="ECO:0000313" key="1">
    <source>
        <dbReference type="EMBL" id="TCL35240.1"/>
    </source>
</evidence>